<comment type="caution">
    <text evidence="2">The sequence shown here is derived from an EMBL/GenBank/DDBJ whole genome shotgun (WGS) entry which is preliminary data.</text>
</comment>
<name>A0AAD5PLJ5_9CRUS</name>
<sequence>MCCILLVVHLNKRLIFTCFVRQRCASDVSSSSASIPLKNDYHRTSIGQSVDEHRGKLLLRQRKSLVCSVQHRPCPTQIGSYSKGYVSQEQPPPPSHCLGTIICSVQYKVDDYRTIC</sequence>
<protein>
    <submittedName>
        <fullName evidence="2">Uncharacterized protein</fullName>
    </submittedName>
</protein>
<dbReference type="AlphaFoldDB" id="A0AAD5PLJ5"/>
<keyword evidence="1" id="KW-0732">Signal</keyword>
<reference evidence="2 3" key="1">
    <citation type="submission" date="2022-05" db="EMBL/GenBank/DDBJ databases">
        <title>A multi-omics perspective on studying reproductive biology in Daphnia sinensis.</title>
        <authorList>
            <person name="Jia J."/>
        </authorList>
    </citation>
    <scope>NUCLEOTIDE SEQUENCE [LARGE SCALE GENOMIC DNA]</scope>
    <source>
        <strain evidence="2 3">WSL</strain>
    </source>
</reference>
<accession>A0AAD5PLJ5</accession>
<evidence type="ECO:0000313" key="2">
    <source>
        <dbReference type="EMBL" id="KAI9552001.1"/>
    </source>
</evidence>
<evidence type="ECO:0000256" key="1">
    <source>
        <dbReference type="SAM" id="SignalP"/>
    </source>
</evidence>
<keyword evidence="3" id="KW-1185">Reference proteome</keyword>
<organism evidence="2 3">
    <name type="scientific">Daphnia sinensis</name>
    <dbReference type="NCBI Taxonomy" id="1820382"/>
    <lineage>
        <taxon>Eukaryota</taxon>
        <taxon>Metazoa</taxon>
        <taxon>Ecdysozoa</taxon>
        <taxon>Arthropoda</taxon>
        <taxon>Crustacea</taxon>
        <taxon>Branchiopoda</taxon>
        <taxon>Diplostraca</taxon>
        <taxon>Cladocera</taxon>
        <taxon>Anomopoda</taxon>
        <taxon>Daphniidae</taxon>
        <taxon>Daphnia</taxon>
        <taxon>Daphnia similis group</taxon>
    </lineage>
</organism>
<proteinExistence type="predicted"/>
<evidence type="ECO:0000313" key="3">
    <source>
        <dbReference type="Proteomes" id="UP000820818"/>
    </source>
</evidence>
<dbReference type="Proteomes" id="UP000820818">
    <property type="component" value="Linkage Group LG10"/>
</dbReference>
<gene>
    <name evidence="2" type="ORF">GHT06_022338</name>
</gene>
<feature type="chain" id="PRO_5041990657" evidence="1">
    <location>
        <begin position="18"/>
        <end position="116"/>
    </location>
</feature>
<feature type="signal peptide" evidence="1">
    <location>
        <begin position="1"/>
        <end position="17"/>
    </location>
</feature>
<dbReference type="EMBL" id="WJBH02000010">
    <property type="protein sequence ID" value="KAI9552001.1"/>
    <property type="molecule type" value="Genomic_DNA"/>
</dbReference>